<dbReference type="EMBL" id="JACIEB010000009">
    <property type="protein sequence ID" value="MBB3983542.1"/>
    <property type="molecule type" value="Genomic_DNA"/>
</dbReference>
<dbReference type="PANTHER" id="PTHR30590">
    <property type="entry name" value="INNER MEMBRANE PROTEIN"/>
    <property type="match status" value="1"/>
</dbReference>
<feature type="transmembrane region" description="Helical" evidence="1">
    <location>
        <begin position="92"/>
        <end position="112"/>
    </location>
</feature>
<feature type="transmembrane region" description="Helical" evidence="1">
    <location>
        <begin position="266"/>
        <end position="283"/>
    </location>
</feature>
<dbReference type="InterPro" id="IPR007349">
    <property type="entry name" value="DUF418"/>
</dbReference>
<comment type="caution">
    <text evidence="3">The sequence shown here is derived from an EMBL/GenBank/DDBJ whole genome shotgun (WGS) entry which is preliminary data.</text>
</comment>
<dbReference type="InterPro" id="IPR052529">
    <property type="entry name" value="Bact_Transport_Assoc"/>
</dbReference>
<dbReference type="Pfam" id="PF04235">
    <property type="entry name" value="DUF418"/>
    <property type="match status" value="1"/>
</dbReference>
<feature type="transmembrane region" description="Helical" evidence="1">
    <location>
        <begin position="143"/>
        <end position="165"/>
    </location>
</feature>
<feature type="transmembrane region" description="Helical" evidence="1">
    <location>
        <begin position="52"/>
        <end position="80"/>
    </location>
</feature>
<reference evidence="3 4" key="1">
    <citation type="submission" date="2020-08" db="EMBL/GenBank/DDBJ databases">
        <title>Genomic Encyclopedia of Type Strains, Phase IV (KMG-IV): sequencing the most valuable type-strain genomes for metagenomic binning, comparative biology and taxonomic classification.</title>
        <authorList>
            <person name="Goeker M."/>
        </authorList>
    </citation>
    <scope>NUCLEOTIDE SEQUENCE [LARGE SCALE GENOMIC DNA]</scope>
    <source>
        <strain evidence="3 4">DSM 29348</strain>
    </source>
</reference>
<evidence type="ECO:0000313" key="3">
    <source>
        <dbReference type="EMBL" id="MBB3983542.1"/>
    </source>
</evidence>
<proteinExistence type="predicted"/>
<sequence>MSPTPSRVAAMDMLRGVAVLGILWMNITAFAQPSAAYLNPAAAGPLSAMDKIVWLVGFVVVDGKMRALFAMLFGASMLLAIDKAEMAGRDGWRAHVHRAIWLLVIGLTHYLLLWWGDILAYYAIVGVLALPLTTREPMALIKWALIAFLIHFLLVASTIGGFYLWQSAATAADAAPATVAGWRDFTASMSDPASTAIQDDIAIHRSGLPTIIAHRIDLLSSDWLRGLLFTGFEIFGFMALGMAMLKSGFLLGQWDSEHYRQTARHCFLIAVPPMLGIGLWVIATGFELLPATGAVIAWSFPFRIPLAVGWASLLLWLFRRQPDAAAFIRLGTVGRFALSNYLGSSLLMTAIFYGWGIGLFARVGLAQQMIFVLAGWALILLWSPLWAARFRIGPAEWIWRCLASRKLQKLRL</sequence>
<keyword evidence="1" id="KW-1133">Transmembrane helix</keyword>
<dbReference type="PANTHER" id="PTHR30590:SF2">
    <property type="entry name" value="INNER MEMBRANE PROTEIN"/>
    <property type="match status" value="1"/>
</dbReference>
<keyword evidence="4" id="KW-1185">Reference proteome</keyword>
<feature type="transmembrane region" description="Helical" evidence="1">
    <location>
        <begin position="223"/>
        <end position="245"/>
    </location>
</feature>
<keyword evidence="1" id="KW-0812">Transmembrane</keyword>
<dbReference type="Proteomes" id="UP000552757">
    <property type="component" value="Unassembled WGS sequence"/>
</dbReference>
<gene>
    <name evidence="3" type="ORF">GGR44_003233</name>
</gene>
<evidence type="ECO:0000259" key="2">
    <source>
        <dbReference type="Pfam" id="PF04235"/>
    </source>
</evidence>
<feature type="transmembrane region" description="Helical" evidence="1">
    <location>
        <begin position="338"/>
        <end position="357"/>
    </location>
</feature>
<evidence type="ECO:0000313" key="4">
    <source>
        <dbReference type="Proteomes" id="UP000552757"/>
    </source>
</evidence>
<keyword evidence="1" id="KW-0472">Membrane</keyword>
<dbReference type="AlphaFoldDB" id="A0A7W6DIU3"/>
<protein>
    <recommendedName>
        <fullName evidence="2">DUF418 domain-containing protein</fullName>
    </recommendedName>
</protein>
<feature type="transmembrane region" description="Helical" evidence="1">
    <location>
        <begin position="295"/>
        <end position="318"/>
    </location>
</feature>
<organism evidence="3 4">
    <name type="scientific">Sphingobium fontiphilum</name>
    <dbReference type="NCBI Taxonomy" id="944425"/>
    <lineage>
        <taxon>Bacteria</taxon>
        <taxon>Pseudomonadati</taxon>
        <taxon>Pseudomonadota</taxon>
        <taxon>Alphaproteobacteria</taxon>
        <taxon>Sphingomonadales</taxon>
        <taxon>Sphingomonadaceae</taxon>
        <taxon>Sphingobium</taxon>
    </lineage>
</organism>
<feature type="transmembrane region" description="Helical" evidence="1">
    <location>
        <begin position="369"/>
        <end position="388"/>
    </location>
</feature>
<evidence type="ECO:0000256" key="1">
    <source>
        <dbReference type="SAM" id="Phobius"/>
    </source>
</evidence>
<name>A0A7W6DIU3_9SPHN</name>
<accession>A0A7W6DIU3</accession>
<dbReference type="RefSeq" id="WP_183956474.1">
    <property type="nucleotide sequence ID" value="NZ_JACIEB010000009.1"/>
</dbReference>
<feature type="domain" description="DUF418" evidence="2">
    <location>
        <begin position="245"/>
        <end position="405"/>
    </location>
</feature>